<protein>
    <recommendedName>
        <fullName evidence="4">DAGKc domain-containing protein</fullName>
    </recommendedName>
</protein>
<dbReference type="KEGG" id="rfs:C1I64_13660"/>
<accession>A0A3Q9UZP4</accession>
<evidence type="ECO:0000259" key="4">
    <source>
        <dbReference type="PROSITE" id="PS50146"/>
    </source>
</evidence>
<feature type="compositionally biased region" description="Polar residues" evidence="3">
    <location>
        <begin position="72"/>
        <end position="88"/>
    </location>
</feature>
<dbReference type="Pfam" id="PF00781">
    <property type="entry name" value="DAGK_cat"/>
    <property type="match status" value="1"/>
</dbReference>
<feature type="compositionally biased region" description="Basic residues" evidence="3">
    <location>
        <begin position="40"/>
        <end position="60"/>
    </location>
</feature>
<gene>
    <name evidence="5" type="ORF">C1I64_13660</name>
</gene>
<dbReference type="AlphaFoldDB" id="A0A3Q9UZP4"/>
<evidence type="ECO:0000313" key="5">
    <source>
        <dbReference type="EMBL" id="AZZ52981.1"/>
    </source>
</evidence>
<dbReference type="EMBL" id="CP028137">
    <property type="protein sequence ID" value="AZZ52981.1"/>
    <property type="molecule type" value="Genomic_DNA"/>
</dbReference>
<dbReference type="SMART" id="SM00046">
    <property type="entry name" value="DAGKc"/>
    <property type="match status" value="1"/>
</dbReference>
<feature type="compositionally biased region" description="Low complexity" evidence="3">
    <location>
        <begin position="1"/>
        <end position="38"/>
    </location>
</feature>
<organism evidence="5 6">
    <name type="scientific">Rathayibacter festucae DSM 15932</name>
    <dbReference type="NCBI Taxonomy" id="1328866"/>
    <lineage>
        <taxon>Bacteria</taxon>
        <taxon>Bacillati</taxon>
        <taxon>Actinomycetota</taxon>
        <taxon>Actinomycetes</taxon>
        <taxon>Micrococcales</taxon>
        <taxon>Microbacteriaceae</taxon>
        <taxon>Rathayibacter</taxon>
    </lineage>
</organism>
<name>A0A3Q9UZP4_9MICO</name>
<dbReference type="SUPFAM" id="SSF111331">
    <property type="entry name" value="NAD kinase/diacylglycerol kinase-like"/>
    <property type="match status" value="1"/>
</dbReference>
<evidence type="ECO:0000256" key="1">
    <source>
        <dbReference type="ARBA" id="ARBA00001946"/>
    </source>
</evidence>
<evidence type="ECO:0000313" key="6">
    <source>
        <dbReference type="Proteomes" id="UP000285317"/>
    </source>
</evidence>
<dbReference type="Gene3D" id="2.60.200.40">
    <property type="match status" value="1"/>
</dbReference>
<evidence type="ECO:0000256" key="3">
    <source>
        <dbReference type="SAM" id="MobiDB-lite"/>
    </source>
</evidence>
<feature type="domain" description="DAGKc" evidence="4">
    <location>
        <begin position="87"/>
        <end position="218"/>
    </location>
</feature>
<proteinExistence type="inferred from homology"/>
<comment type="similarity">
    <text evidence="2">Belongs to the diacylglycerol/lipid kinase family.</text>
</comment>
<dbReference type="PROSITE" id="PS50146">
    <property type="entry name" value="DAGK"/>
    <property type="match status" value="1"/>
</dbReference>
<dbReference type="PANTHER" id="PTHR12358:SF54">
    <property type="entry name" value="SPHINGOSINE KINASE RELATED PROTEIN"/>
    <property type="match status" value="1"/>
</dbReference>
<dbReference type="InterPro" id="IPR050187">
    <property type="entry name" value="Lipid_Phosphate_FormReg"/>
</dbReference>
<dbReference type="Proteomes" id="UP000285317">
    <property type="component" value="Chromosome"/>
</dbReference>
<comment type="cofactor">
    <cofactor evidence="1">
        <name>Mg(2+)</name>
        <dbReference type="ChEBI" id="CHEBI:18420"/>
    </cofactor>
</comment>
<dbReference type="GO" id="GO:0005524">
    <property type="term" value="F:ATP binding"/>
    <property type="evidence" value="ECO:0007669"/>
    <property type="project" value="UniProtKB-KW"/>
</dbReference>
<dbReference type="PANTHER" id="PTHR12358">
    <property type="entry name" value="SPHINGOSINE KINASE"/>
    <property type="match status" value="1"/>
</dbReference>
<dbReference type="InterPro" id="IPR017438">
    <property type="entry name" value="ATP-NAD_kinase_N"/>
</dbReference>
<dbReference type="InterPro" id="IPR001206">
    <property type="entry name" value="Diacylglycerol_kinase_cat_dom"/>
</dbReference>
<feature type="compositionally biased region" description="Low complexity" evidence="3">
    <location>
        <begin position="61"/>
        <end position="71"/>
    </location>
</feature>
<dbReference type="InterPro" id="IPR016064">
    <property type="entry name" value="NAD/diacylglycerol_kinase_sf"/>
</dbReference>
<dbReference type="GO" id="GO:0016301">
    <property type="term" value="F:kinase activity"/>
    <property type="evidence" value="ECO:0007669"/>
    <property type="project" value="UniProtKB-KW"/>
</dbReference>
<feature type="region of interest" description="Disordered" evidence="3">
    <location>
        <begin position="1"/>
        <end position="88"/>
    </location>
</feature>
<evidence type="ECO:0000256" key="2">
    <source>
        <dbReference type="ARBA" id="ARBA00005983"/>
    </source>
</evidence>
<reference evidence="5 6" key="1">
    <citation type="submission" date="2018-03" db="EMBL/GenBank/DDBJ databases">
        <title>Bacteriophage NCPPB3778 and a type I-E CRISPR drive the evolution of the US Biological Select Agent, Rathayibacter toxicus.</title>
        <authorList>
            <person name="Davis E.W.II."/>
            <person name="Tabima J.F."/>
            <person name="Weisberg A.J."/>
            <person name="Dantas Lopes L."/>
            <person name="Wiseman M.S."/>
            <person name="Wiseman M.S."/>
            <person name="Pupko T."/>
            <person name="Belcher M.S."/>
            <person name="Sechler A.J."/>
            <person name="Tancos M.A."/>
            <person name="Schroeder B.K."/>
            <person name="Murray T.D."/>
            <person name="Luster D.G."/>
            <person name="Schneider W.L."/>
            <person name="Rogers E."/>
            <person name="Andreote F.D."/>
            <person name="Grunwald N.J."/>
            <person name="Putnam M.L."/>
            <person name="Chang J.H."/>
        </authorList>
    </citation>
    <scope>NUCLEOTIDE SEQUENCE [LARGE SCALE GENOMIC DNA]</scope>
    <source>
        <strain evidence="5 6">DSM 15932</strain>
    </source>
</reference>
<dbReference type="Gene3D" id="3.40.50.10330">
    <property type="entry name" value="Probable inorganic polyphosphate/atp-NAD kinase, domain 1"/>
    <property type="match status" value="1"/>
</dbReference>
<sequence>MPCPPRGSAASSPAASTPSGARASAAGSCSPGRAGTPRRPCPRRSRPSSARSSRRRRRRPSSGARCGSRRPAQQTESVRAPSARSTAAQPVVAVVINPSKFDDVGAAQDVVATVARRAGWREPLWFETSVDDSGAGAARAALESGADLVCAMGGDGTVRAVASVLRGTSVPYGLLPSGTGNLLARNLGIPLGALADAVEIALLGQDRAIDVGTATFDDGEERVFMVMGGVGLDAEIMDKTDDELKKRVGWGAYVAAGAEVMFKAGFEVTLTIDGKPEPPTRTLMVLACNCSSVVANIELAAGAVLDDGDLELVLLRRRFGLALDVATGNRNGLASLHQWPGREFSFSLDQPVLAELDGDPIGRTTSGRFSVDPGALLVRLPVPTPKSPGLTPHDTLVIDTTEIATILAADPDGA</sequence>
<dbReference type="GO" id="GO:0008654">
    <property type="term" value="P:phospholipid biosynthetic process"/>
    <property type="evidence" value="ECO:0007669"/>
    <property type="project" value="UniProtKB-KW"/>
</dbReference>